<dbReference type="Proteomes" id="UP001596083">
    <property type="component" value="Unassembled WGS sequence"/>
</dbReference>
<proteinExistence type="predicted"/>
<dbReference type="RefSeq" id="WP_390319308.1">
    <property type="nucleotide sequence ID" value="NZ_JBHSPB010000016.1"/>
</dbReference>
<reference evidence="3" key="1">
    <citation type="journal article" date="2019" name="Int. J. Syst. Evol. Microbiol.">
        <title>The Global Catalogue of Microorganisms (GCM) 10K type strain sequencing project: providing services to taxonomists for standard genome sequencing and annotation.</title>
        <authorList>
            <consortium name="The Broad Institute Genomics Platform"/>
            <consortium name="The Broad Institute Genome Sequencing Center for Infectious Disease"/>
            <person name="Wu L."/>
            <person name="Ma J."/>
        </authorList>
    </citation>
    <scope>NUCLEOTIDE SEQUENCE [LARGE SCALE GENOMIC DNA]</scope>
    <source>
        <strain evidence="3">CGMCC 4.7304</strain>
    </source>
</reference>
<evidence type="ECO:0000313" key="2">
    <source>
        <dbReference type="EMBL" id="MFC5723229.1"/>
    </source>
</evidence>
<keyword evidence="3" id="KW-1185">Reference proteome</keyword>
<evidence type="ECO:0000256" key="1">
    <source>
        <dbReference type="SAM" id="MobiDB-lite"/>
    </source>
</evidence>
<comment type="caution">
    <text evidence="2">The sequence shown here is derived from an EMBL/GenBank/DDBJ whole genome shotgun (WGS) entry which is preliminary data.</text>
</comment>
<sequence length="106" mass="12069">MSEPDRHTTSVDHRTAFIVNRDGTAERNAHESDGMPKWAPEPGELVTDTSRDRVGKAIGWDGHEVTIRPLDGGEPWHTSSYRPANAQDRLRARVVVLNRERRSRSW</sequence>
<name>A0ABW0Z6X4_9ACTN</name>
<feature type="region of interest" description="Disordered" evidence="1">
    <location>
        <begin position="21"/>
        <end position="44"/>
    </location>
</feature>
<gene>
    <name evidence="2" type="ORF">ACFP1Z_23955</name>
</gene>
<evidence type="ECO:0000313" key="3">
    <source>
        <dbReference type="Proteomes" id="UP001596083"/>
    </source>
</evidence>
<protein>
    <submittedName>
        <fullName evidence="2">Uncharacterized protein</fullName>
    </submittedName>
</protein>
<organism evidence="2 3">
    <name type="scientific">Streptomyces gamaensis</name>
    <dbReference type="NCBI Taxonomy" id="1763542"/>
    <lineage>
        <taxon>Bacteria</taxon>
        <taxon>Bacillati</taxon>
        <taxon>Actinomycetota</taxon>
        <taxon>Actinomycetes</taxon>
        <taxon>Kitasatosporales</taxon>
        <taxon>Streptomycetaceae</taxon>
        <taxon>Streptomyces</taxon>
    </lineage>
</organism>
<accession>A0ABW0Z6X4</accession>
<dbReference type="EMBL" id="JBHSPB010000016">
    <property type="protein sequence ID" value="MFC5723229.1"/>
    <property type="molecule type" value="Genomic_DNA"/>
</dbReference>
<feature type="compositionally biased region" description="Basic and acidic residues" evidence="1">
    <location>
        <begin position="23"/>
        <end position="34"/>
    </location>
</feature>